<dbReference type="Gene3D" id="3.50.50.60">
    <property type="entry name" value="FAD/NAD(P)-binding domain"/>
    <property type="match status" value="1"/>
</dbReference>
<sequence>MTYDVVIIGGGVTGTAIAWQLSRYDISILLVDRCSDFCEGTSKANSGIVHAGYDPVPGTLKARLNIRGNSMIRGLKDALGYDFVQNGAMVVAFSEDELPQLEALRKQGIANGVPGIEVLSKDEILRREPNLSTEAVSALFFPTSGIICPFSLTYAFWENAQANGASAKLGCEVRNIEKDGSIFRVDTSCGTIEARSVVNAAGVYADRINNMISPEKFTLVPRRGEYVLLDKTERGFVNSTIFQMPTALGKGVLVTPTAHGNILVGPDSVDIDDKERTATDADALEYVMKSARKSAPDVNFRKIITSFSGLRAHPEGGDFIIDMPLPGFVNAAGIESPGLTSSPAIGEMAGEMIADYLKAKRKSRIIETRKPIVKTAELSPSERKKVIASNPLYGNIVCRCEEISEGEIVEAIKRGATTLDGVKRRVRAGMGRCQGGFCTPRVMEILSRELGVPMEAIRKNDEGSEVLV</sequence>
<comment type="caution">
    <text evidence="3">The sequence shown here is derived from an EMBL/GenBank/DDBJ whole genome shotgun (WGS) entry which is preliminary data.</text>
</comment>
<dbReference type="SUPFAM" id="SSF51905">
    <property type="entry name" value="FAD/NAD(P)-binding domain"/>
    <property type="match status" value="1"/>
</dbReference>
<protein>
    <submittedName>
        <fullName evidence="3">NAD(P)/FAD-dependent oxidoreductase</fullName>
    </submittedName>
</protein>
<dbReference type="CDD" id="cd19946">
    <property type="entry name" value="GlpA-like_Fer2_BFD-like"/>
    <property type="match status" value="1"/>
</dbReference>
<dbReference type="PANTHER" id="PTHR42720:SF1">
    <property type="entry name" value="GLYCEROL 3-PHOSPHATE OXIDASE"/>
    <property type="match status" value="1"/>
</dbReference>
<evidence type="ECO:0000259" key="1">
    <source>
        <dbReference type="Pfam" id="PF01266"/>
    </source>
</evidence>
<feature type="domain" description="BFD-like [2Fe-2S]-binding" evidence="2">
    <location>
        <begin position="396"/>
        <end position="447"/>
    </location>
</feature>
<reference evidence="3" key="2">
    <citation type="journal article" date="2021" name="PeerJ">
        <title>Extensive microbial diversity within the chicken gut microbiome revealed by metagenomics and culture.</title>
        <authorList>
            <person name="Gilroy R."/>
            <person name="Ravi A."/>
            <person name="Getino M."/>
            <person name="Pursley I."/>
            <person name="Horton D.L."/>
            <person name="Alikhan N.F."/>
            <person name="Baker D."/>
            <person name="Gharbi K."/>
            <person name="Hall N."/>
            <person name="Watson M."/>
            <person name="Adriaenssens E.M."/>
            <person name="Foster-Nyarko E."/>
            <person name="Jarju S."/>
            <person name="Secka A."/>
            <person name="Antonio M."/>
            <person name="Oren A."/>
            <person name="Chaudhuri R.R."/>
            <person name="La Ragione R."/>
            <person name="Hildebrand F."/>
            <person name="Pallen M.J."/>
        </authorList>
    </citation>
    <scope>NUCLEOTIDE SEQUENCE</scope>
    <source>
        <strain evidence="3">14700</strain>
    </source>
</reference>
<dbReference type="InterPro" id="IPR041854">
    <property type="entry name" value="BFD-like_2Fe2S-bd_dom_sf"/>
</dbReference>
<dbReference type="SUPFAM" id="SSF54373">
    <property type="entry name" value="FAD-linked reductases, C-terminal domain"/>
    <property type="match status" value="1"/>
</dbReference>
<dbReference type="Pfam" id="PF04324">
    <property type="entry name" value="Fer2_BFD"/>
    <property type="match status" value="1"/>
</dbReference>
<evidence type="ECO:0000259" key="2">
    <source>
        <dbReference type="Pfam" id="PF04324"/>
    </source>
</evidence>
<dbReference type="EMBL" id="JADIMF010000006">
    <property type="protein sequence ID" value="MBO8468235.1"/>
    <property type="molecule type" value="Genomic_DNA"/>
</dbReference>
<dbReference type="InterPro" id="IPR036188">
    <property type="entry name" value="FAD/NAD-bd_sf"/>
</dbReference>
<accession>A0A9D9I9R8</accession>
<proteinExistence type="predicted"/>
<reference evidence="3" key="1">
    <citation type="submission" date="2020-10" db="EMBL/GenBank/DDBJ databases">
        <authorList>
            <person name="Gilroy R."/>
        </authorList>
    </citation>
    <scope>NUCLEOTIDE SEQUENCE</scope>
    <source>
        <strain evidence="3">14700</strain>
    </source>
</reference>
<name>A0A9D9I9R8_9SPIO</name>
<dbReference type="InterPro" id="IPR007419">
    <property type="entry name" value="BFD-like_2Fe2S-bd_dom"/>
</dbReference>
<dbReference type="Proteomes" id="UP000810292">
    <property type="component" value="Unassembled WGS sequence"/>
</dbReference>
<evidence type="ECO:0000313" key="3">
    <source>
        <dbReference type="EMBL" id="MBO8468235.1"/>
    </source>
</evidence>
<evidence type="ECO:0000313" key="4">
    <source>
        <dbReference type="Proteomes" id="UP000810292"/>
    </source>
</evidence>
<dbReference type="InterPro" id="IPR006076">
    <property type="entry name" value="FAD-dep_OxRdtase"/>
</dbReference>
<dbReference type="AlphaFoldDB" id="A0A9D9I9R8"/>
<organism evidence="3 4">
    <name type="scientific">Candidatus Ornithospirochaeta stercoravium</name>
    <dbReference type="NCBI Taxonomy" id="2840897"/>
    <lineage>
        <taxon>Bacteria</taxon>
        <taxon>Pseudomonadati</taxon>
        <taxon>Spirochaetota</taxon>
        <taxon>Spirochaetia</taxon>
        <taxon>Spirochaetales</taxon>
        <taxon>Spirochaetaceae</taxon>
        <taxon>Spirochaetaceae incertae sedis</taxon>
        <taxon>Candidatus Ornithospirochaeta</taxon>
    </lineage>
</organism>
<dbReference type="Gene3D" id="3.30.9.10">
    <property type="entry name" value="D-Amino Acid Oxidase, subunit A, domain 2"/>
    <property type="match status" value="1"/>
</dbReference>
<dbReference type="PANTHER" id="PTHR42720">
    <property type="entry name" value="GLYCEROL-3-PHOSPHATE DEHYDROGENASE"/>
    <property type="match status" value="1"/>
</dbReference>
<feature type="domain" description="FAD dependent oxidoreductase" evidence="1">
    <location>
        <begin position="4"/>
        <end position="351"/>
    </location>
</feature>
<gene>
    <name evidence="3" type="ORF">IAA72_00435</name>
</gene>
<dbReference type="Pfam" id="PF01266">
    <property type="entry name" value="DAO"/>
    <property type="match status" value="1"/>
</dbReference>
<dbReference type="InterPro" id="IPR052745">
    <property type="entry name" value="G3P_Oxidase/Oxidoreductase"/>
</dbReference>
<dbReference type="Gene3D" id="1.10.10.1100">
    <property type="entry name" value="BFD-like [2Fe-2S]-binding domain"/>
    <property type="match status" value="1"/>
</dbReference>